<dbReference type="Gene3D" id="3.20.20.380">
    <property type="entry name" value="Copper homeostasis (CutC) domain"/>
    <property type="match status" value="1"/>
</dbReference>
<name>A0A0G4ML33_VERLO</name>
<dbReference type="EMBL" id="CVQI01008891">
    <property type="protein sequence ID" value="CRK18401.1"/>
    <property type="molecule type" value="Genomic_DNA"/>
</dbReference>
<evidence type="ECO:0000313" key="4">
    <source>
        <dbReference type="EMBL" id="CRK34966.1"/>
    </source>
</evidence>
<gene>
    <name evidence="4" type="ORF">BN1708_006599</name>
    <name evidence="3" type="ORF">BN1723_011564</name>
</gene>
<comment type="similarity">
    <text evidence="1">Belongs to the CutC family.</text>
</comment>
<evidence type="ECO:0000256" key="2">
    <source>
        <dbReference type="ARBA" id="ARBA00019014"/>
    </source>
</evidence>
<dbReference type="InterPro" id="IPR005627">
    <property type="entry name" value="CutC-like"/>
</dbReference>
<dbReference type="Proteomes" id="UP000044602">
    <property type="component" value="Unassembled WGS sequence"/>
</dbReference>
<sequence length="329" mass="35421">MLSANVFCRVLTKSSTTLHEALTKFIRYPRTKQHTTCFFHPSTVLSTFQTCVDHAPRYSTMPPTTSLEIPVFSPAAALHAQSLGAQRIELNAQGSYPAGGLTPTLDDLRAVSSSLAIPNRVMIRPRGPPAEGLDFVYSEAEFETMLSDVKRLLADGGLKAERGDGFVFGVLKRGAHGVEADRERNSKLVEAAGGLVCTFHRAFDELVAGLEGISLDEKEVKVEQAIRSVAACGFDAVLTSGGPGRAPENVEILRVVTRKAQGRLTIIIGGGVRSGNIGRVLRHLDVDPQSVWAHSSCLVAGEVENINPVEASKMLLQFKGSNFGSHEDE</sequence>
<dbReference type="Pfam" id="PF03932">
    <property type="entry name" value="CutC"/>
    <property type="match status" value="1"/>
</dbReference>
<dbReference type="STRING" id="100787.A0A0G4ML33"/>
<dbReference type="SUPFAM" id="SSF110395">
    <property type="entry name" value="CutC-like"/>
    <property type="match status" value="1"/>
</dbReference>
<protein>
    <recommendedName>
        <fullName evidence="2">Copper homeostasis protein cutC homolog</fullName>
    </recommendedName>
</protein>
<reference evidence="5 6" key="1">
    <citation type="submission" date="2015-05" db="EMBL/GenBank/DDBJ databases">
        <authorList>
            <person name="Fogelqvist Johan"/>
        </authorList>
    </citation>
    <scope>NUCLEOTIDE SEQUENCE [LARGE SCALE GENOMIC DNA]</scope>
    <source>
        <strain evidence="4">VL1</strain>
        <strain evidence="3">VL2</strain>
    </source>
</reference>
<evidence type="ECO:0000313" key="3">
    <source>
        <dbReference type="EMBL" id="CRK18401.1"/>
    </source>
</evidence>
<dbReference type="Proteomes" id="UP000045706">
    <property type="component" value="Unassembled WGS sequence"/>
</dbReference>
<evidence type="ECO:0000313" key="5">
    <source>
        <dbReference type="Proteomes" id="UP000044602"/>
    </source>
</evidence>
<proteinExistence type="inferred from homology"/>
<evidence type="ECO:0000313" key="6">
    <source>
        <dbReference type="Proteomes" id="UP000045706"/>
    </source>
</evidence>
<dbReference type="GO" id="GO:0005507">
    <property type="term" value="F:copper ion binding"/>
    <property type="evidence" value="ECO:0007669"/>
    <property type="project" value="TreeGrafter"/>
</dbReference>
<dbReference type="AlphaFoldDB" id="A0A0G4ML33"/>
<keyword evidence="5" id="KW-1185">Reference proteome</keyword>
<organism evidence="4 5">
    <name type="scientific">Verticillium longisporum</name>
    <name type="common">Verticillium dahliae var. longisporum</name>
    <dbReference type="NCBI Taxonomy" id="100787"/>
    <lineage>
        <taxon>Eukaryota</taxon>
        <taxon>Fungi</taxon>
        <taxon>Dikarya</taxon>
        <taxon>Ascomycota</taxon>
        <taxon>Pezizomycotina</taxon>
        <taxon>Sordariomycetes</taxon>
        <taxon>Hypocreomycetidae</taxon>
        <taxon>Glomerellales</taxon>
        <taxon>Plectosphaerellaceae</taxon>
        <taxon>Verticillium</taxon>
    </lineage>
</organism>
<evidence type="ECO:0000256" key="1">
    <source>
        <dbReference type="ARBA" id="ARBA00007768"/>
    </source>
</evidence>
<dbReference type="PANTHER" id="PTHR12598:SF0">
    <property type="entry name" value="COPPER HOMEOSTASIS PROTEIN CUTC HOMOLOG"/>
    <property type="match status" value="1"/>
</dbReference>
<dbReference type="EMBL" id="CVQH01023305">
    <property type="protein sequence ID" value="CRK34966.1"/>
    <property type="molecule type" value="Genomic_DNA"/>
</dbReference>
<accession>A0A0G4ML33</accession>
<dbReference type="InterPro" id="IPR036822">
    <property type="entry name" value="CutC-like_dom_sf"/>
</dbReference>
<dbReference type="PANTHER" id="PTHR12598">
    <property type="entry name" value="COPPER HOMEOSTASIS PROTEIN CUTC"/>
    <property type="match status" value="1"/>
</dbReference>